<dbReference type="OrthoDB" id="42441at2"/>
<gene>
    <name evidence="2" type="ORF">SAMN05444349_111111</name>
</gene>
<evidence type="ECO:0000313" key="3">
    <source>
        <dbReference type="Proteomes" id="UP000184436"/>
    </source>
</evidence>
<evidence type="ECO:0000313" key="2">
    <source>
        <dbReference type="EMBL" id="SHF11460.1"/>
    </source>
</evidence>
<dbReference type="Pfam" id="PF09407">
    <property type="entry name" value="AbiEi_1"/>
    <property type="match status" value="1"/>
</dbReference>
<proteinExistence type="predicted"/>
<feature type="domain" description="AbiEi antitoxin C-terminal" evidence="1">
    <location>
        <begin position="72"/>
        <end position="211"/>
    </location>
</feature>
<name>A0A1M4Z0E9_9BACE</name>
<dbReference type="Proteomes" id="UP000184436">
    <property type="component" value="Unassembled WGS sequence"/>
</dbReference>
<reference evidence="2 3" key="1">
    <citation type="submission" date="2016-11" db="EMBL/GenBank/DDBJ databases">
        <authorList>
            <person name="Jaros S."/>
            <person name="Januszkiewicz K."/>
            <person name="Wedrychowicz H."/>
        </authorList>
    </citation>
    <scope>NUCLEOTIDE SEQUENCE [LARGE SCALE GENOMIC DNA]</scope>
    <source>
        <strain evidence="2 3">DSM 26883</strain>
    </source>
</reference>
<dbReference type="RefSeq" id="WP_005680449.1">
    <property type="nucleotide sequence ID" value="NZ_FQVD01000011.1"/>
</dbReference>
<dbReference type="EMBL" id="FQVD01000011">
    <property type="protein sequence ID" value="SHF11460.1"/>
    <property type="molecule type" value="Genomic_DNA"/>
</dbReference>
<dbReference type="GeneID" id="75113691"/>
<evidence type="ECO:0000259" key="1">
    <source>
        <dbReference type="Pfam" id="PF09407"/>
    </source>
</evidence>
<protein>
    <submittedName>
        <fullName evidence="2">Transcriptional regulator, predicted component of viral defense system</fullName>
    </submittedName>
</protein>
<organism evidence="2 3">
    <name type="scientific">Bacteroides faecichinchillae</name>
    <dbReference type="NCBI Taxonomy" id="871325"/>
    <lineage>
        <taxon>Bacteria</taxon>
        <taxon>Pseudomonadati</taxon>
        <taxon>Bacteroidota</taxon>
        <taxon>Bacteroidia</taxon>
        <taxon>Bacteroidales</taxon>
        <taxon>Bacteroidaceae</taxon>
        <taxon>Bacteroides</taxon>
    </lineage>
</organism>
<keyword evidence="3" id="KW-1185">Reference proteome</keyword>
<dbReference type="AlphaFoldDB" id="A0A1M4Z0E9"/>
<accession>A0A1M4Z0E9</accession>
<dbReference type="InterPro" id="IPR018547">
    <property type="entry name" value="AbiEi_C"/>
</dbReference>
<dbReference type="STRING" id="871325.SAMN05444349_111111"/>
<sequence length="267" mass="31021">MTIREWIRDREIGGFPTFSVDDVRQTFPDYSEQVIKNELFRLSKQGILCPVYKGFYVIIPPQYAAKRMVPPIYYIDQLMSYLNKPYYICLLNAAEILGAAHQRPQKFSVMTVFPKSSVSSSKNNSLVWGYRKEIPSDFLLFKNSETGVIYYSNAELTAIDIVHYEQYIGGLSRAATILDELAEKLDFRKASDNLFNYTSIATIQRLGYILDDILEQKEIAEVLHSELLTYVKRFRYIPLSTHKTDENAEKNTRWKVYINSIIETDEI</sequence>